<organism evidence="2 3">
    <name type="scientific">Diacronema lutheri</name>
    <name type="common">Unicellular marine alga</name>
    <name type="synonym">Monochrysis lutheri</name>
    <dbReference type="NCBI Taxonomy" id="2081491"/>
    <lineage>
        <taxon>Eukaryota</taxon>
        <taxon>Haptista</taxon>
        <taxon>Haptophyta</taxon>
        <taxon>Pavlovophyceae</taxon>
        <taxon>Pavlovales</taxon>
        <taxon>Pavlovaceae</taxon>
        <taxon>Diacronema</taxon>
    </lineage>
</organism>
<evidence type="ECO:0000313" key="2">
    <source>
        <dbReference type="EMBL" id="KAG8468360.1"/>
    </source>
</evidence>
<keyword evidence="1" id="KW-1133">Transmembrane helix</keyword>
<comment type="caution">
    <text evidence="2">The sequence shown here is derived from an EMBL/GenBank/DDBJ whole genome shotgun (WGS) entry which is preliminary data.</text>
</comment>
<dbReference type="Proteomes" id="UP000751190">
    <property type="component" value="Unassembled WGS sequence"/>
</dbReference>
<keyword evidence="3" id="KW-1185">Reference proteome</keyword>
<sequence length="399" mass="40925">MNVKILNTAAEFARLPREQLDERECLFADAVVLGAPAGTTASVTQPPLPAAALQGSSFSPFIAPSSSPTPALSSAPRPCAAPCAPTKLVAPPPAPAAATQTTPTPVLISPSAPVSAPPEPPGVAWLGIVLMLAAGFAALACAAASPSVLVSVGALRGNGWIGCKAGALPMPAWALDDTARNQASLVRVEAPFGSRLEVFATADDATPTSTNPRVLSFRRVKASPRGSALAAMLSCLPAVLGIGLLRPALDSSPRARERRARAPLHAAATIGACIVLVAVSTCLILVTAKQEDGMEIRARDVTLIRSWAGVRSIAARIAGADVSTVEPFRVTAGLYELELDGSLHSLEKKFLDGLLSKHFKAVAAEALSAQMHAFIKGRVPWDTAGPAAVADALLGYLTA</sequence>
<evidence type="ECO:0000313" key="3">
    <source>
        <dbReference type="Proteomes" id="UP000751190"/>
    </source>
</evidence>
<feature type="transmembrane region" description="Helical" evidence="1">
    <location>
        <begin position="265"/>
        <end position="288"/>
    </location>
</feature>
<keyword evidence="1" id="KW-0472">Membrane</keyword>
<gene>
    <name evidence="2" type="ORF">KFE25_013443</name>
</gene>
<evidence type="ECO:0000256" key="1">
    <source>
        <dbReference type="SAM" id="Phobius"/>
    </source>
</evidence>
<feature type="transmembrane region" description="Helical" evidence="1">
    <location>
        <begin position="226"/>
        <end position="245"/>
    </location>
</feature>
<proteinExistence type="predicted"/>
<reference evidence="2" key="1">
    <citation type="submission" date="2021-05" db="EMBL/GenBank/DDBJ databases">
        <title>The genome of the haptophyte Pavlova lutheri (Diacronema luteri, Pavlovales) - a model for lipid biosynthesis in eukaryotic algae.</title>
        <authorList>
            <person name="Hulatt C.J."/>
            <person name="Posewitz M.C."/>
        </authorList>
    </citation>
    <scope>NUCLEOTIDE SEQUENCE</scope>
    <source>
        <strain evidence="2">NIVA-4/92</strain>
    </source>
</reference>
<protein>
    <submittedName>
        <fullName evidence="2">Uncharacterized protein</fullName>
    </submittedName>
</protein>
<keyword evidence="1" id="KW-0812">Transmembrane</keyword>
<dbReference type="EMBL" id="JAGTXO010000004">
    <property type="protein sequence ID" value="KAG8468360.1"/>
    <property type="molecule type" value="Genomic_DNA"/>
</dbReference>
<name>A0A8J5XUV3_DIALT</name>
<feature type="transmembrane region" description="Helical" evidence="1">
    <location>
        <begin position="123"/>
        <end position="150"/>
    </location>
</feature>
<dbReference type="AlphaFoldDB" id="A0A8J5XUV3"/>
<accession>A0A8J5XUV3</accession>